<sequence length="129" mass="13890">MKAPVEAAHLPPSVHHVQVFGTTHLFDIALRHTLGKCVLECHVTNCTSCETHVLALIGDWLARKAMLVCDGVAKISAPPTLAQDQYYVDVPPRIDLALVVVLCMALDDGPESPTLNKNDVSSQPGDGIR</sequence>
<organism evidence="3 4">
    <name type="scientific">Aphanomyces stellatus</name>
    <dbReference type="NCBI Taxonomy" id="120398"/>
    <lineage>
        <taxon>Eukaryota</taxon>
        <taxon>Sar</taxon>
        <taxon>Stramenopiles</taxon>
        <taxon>Oomycota</taxon>
        <taxon>Saprolegniomycetes</taxon>
        <taxon>Saprolegniales</taxon>
        <taxon>Verrucalvaceae</taxon>
        <taxon>Aphanomyces</taxon>
    </lineage>
</organism>
<evidence type="ECO:0000256" key="1">
    <source>
        <dbReference type="ARBA" id="ARBA00005437"/>
    </source>
</evidence>
<dbReference type="EMBL" id="CAADRA010005192">
    <property type="protein sequence ID" value="VFT86784.1"/>
    <property type="molecule type" value="Genomic_DNA"/>
</dbReference>
<reference evidence="3 4" key="1">
    <citation type="submission" date="2019-03" db="EMBL/GenBank/DDBJ databases">
        <authorList>
            <person name="Gaulin E."/>
            <person name="Dumas B."/>
        </authorList>
    </citation>
    <scope>NUCLEOTIDE SEQUENCE [LARGE SCALE GENOMIC DNA]</scope>
    <source>
        <strain evidence="3">CBS 568.67</strain>
    </source>
</reference>
<dbReference type="InterPro" id="IPR038595">
    <property type="entry name" value="LOR_sf"/>
</dbReference>
<dbReference type="OrthoDB" id="101217at2759"/>
<comment type="similarity">
    <text evidence="1">Belongs to the LOR family.</text>
</comment>
<dbReference type="Gene3D" id="2.40.160.200">
    <property type="entry name" value="LURP1-related"/>
    <property type="match status" value="1"/>
</dbReference>
<reference evidence="2" key="2">
    <citation type="submission" date="2019-06" db="EMBL/GenBank/DDBJ databases">
        <title>Genomics analysis of Aphanomyces spp. identifies a new class of oomycete effector associated with host adaptation.</title>
        <authorList>
            <person name="Gaulin E."/>
        </authorList>
    </citation>
    <scope>NUCLEOTIDE SEQUENCE</scope>
    <source>
        <strain evidence="2">CBS 578.67</strain>
    </source>
</reference>
<keyword evidence="4" id="KW-1185">Reference proteome</keyword>
<gene>
    <name evidence="3" type="primary">Aste57867_9905</name>
    <name evidence="2" type="ORF">As57867_009866</name>
    <name evidence="3" type="ORF">ASTE57867_9905</name>
</gene>
<evidence type="ECO:0000313" key="4">
    <source>
        <dbReference type="Proteomes" id="UP000332933"/>
    </source>
</evidence>
<dbReference type="InterPro" id="IPR007612">
    <property type="entry name" value="LOR"/>
</dbReference>
<proteinExistence type="inferred from homology"/>
<evidence type="ECO:0000313" key="2">
    <source>
        <dbReference type="EMBL" id="KAF0699530.1"/>
    </source>
</evidence>
<name>A0A485KP37_9STRA</name>
<dbReference type="Pfam" id="PF04525">
    <property type="entry name" value="LOR"/>
    <property type="match status" value="1"/>
</dbReference>
<dbReference type="InterPro" id="IPR025659">
    <property type="entry name" value="Tubby-like_C"/>
</dbReference>
<dbReference type="Proteomes" id="UP000332933">
    <property type="component" value="Unassembled WGS sequence"/>
</dbReference>
<dbReference type="EMBL" id="VJMH01005171">
    <property type="protein sequence ID" value="KAF0699530.1"/>
    <property type="molecule type" value="Genomic_DNA"/>
</dbReference>
<protein>
    <submittedName>
        <fullName evidence="3">Aste57867_9905 protein</fullName>
    </submittedName>
</protein>
<dbReference type="AlphaFoldDB" id="A0A485KP37"/>
<evidence type="ECO:0000313" key="3">
    <source>
        <dbReference type="EMBL" id="VFT86784.1"/>
    </source>
</evidence>
<accession>A0A485KP37</accession>
<dbReference type="SUPFAM" id="SSF54518">
    <property type="entry name" value="Tubby C-terminal domain-like"/>
    <property type="match status" value="1"/>
</dbReference>